<comment type="similarity">
    <text evidence="1">Belongs to the tRNA pseudouridine synthase TruA family.</text>
</comment>
<dbReference type="Gene3D" id="3.30.70.660">
    <property type="entry name" value="Pseudouridine synthase I, catalytic domain, C-terminal subdomain"/>
    <property type="match status" value="2"/>
</dbReference>
<dbReference type="InterPro" id="IPR020095">
    <property type="entry name" value="PsdUridine_synth_TruA_C"/>
</dbReference>
<accession>A0A5A8CI61</accession>
<protein>
    <recommendedName>
        <fullName evidence="5">Pseudouridine synthase I TruA alpha/beta domain-containing protein</fullName>
    </recommendedName>
</protein>
<comment type="caution">
    <text evidence="6">The sequence shown here is derived from an EMBL/GenBank/DDBJ whole genome shotgun (WGS) entry which is preliminary data.</text>
</comment>
<evidence type="ECO:0000256" key="1">
    <source>
        <dbReference type="ARBA" id="ARBA00009375"/>
    </source>
</evidence>
<dbReference type="GO" id="GO:0003723">
    <property type="term" value="F:RNA binding"/>
    <property type="evidence" value="ECO:0007669"/>
    <property type="project" value="InterPro"/>
</dbReference>
<organism evidence="6 7">
    <name type="scientific">Cafeteria roenbergensis</name>
    <name type="common">Marine flagellate</name>
    <dbReference type="NCBI Taxonomy" id="33653"/>
    <lineage>
        <taxon>Eukaryota</taxon>
        <taxon>Sar</taxon>
        <taxon>Stramenopiles</taxon>
        <taxon>Bigyra</taxon>
        <taxon>Opalozoa</taxon>
        <taxon>Bicosoecida</taxon>
        <taxon>Cafeteriaceae</taxon>
        <taxon>Cafeteria</taxon>
    </lineage>
</organism>
<keyword evidence="3" id="KW-0413">Isomerase</keyword>
<dbReference type="InterPro" id="IPR020103">
    <property type="entry name" value="PsdUridine_synth_cat_dom_sf"/>
</dbReference>
<dbReference type="InterPro" id="IPR020094">
    <property type="entry name" value="TruA/RsuA/RluB/E/F_N"/>
</dbReference>
<gene>
    <name evidence="6" type="ORF">FNF29_03873</name>
</gene>
<dbReference type="HAMAP" id="MF_00171">
    <property type="entry name" value="TruA"/>
    <property type="match status" value="1"/>
</dbReference>
<evidence type="ECO:0000313" key="6">
    <source>
        <dbReference type="EMBL" id="KAA0152307.1"/>
    </source>
</evidence>
<evidence type="ECO:0000256" key="2">
    <source>
        <dbReference type="ARBA" id="ARBA00022694"/>
    </source>
</evidence>
<dbReference type="PANTHER" id="PTHR11142">
    <property type="entry name" value="PSEUDOURIDYLATE SYNTHASE"/>
    <property type="match status" value="1"/>
</dbReference>
<dbReference type="Pfam" id="PF01416">
    <property type="entry name" value="PseudoU_synth_1"/>
    <property type="match status" value="1"/>
</dbReference>
<dbReference type="InterPro" id="IPR020097">
    <property type="entry name" value="PsdUridine_synth_TruA_a/b_dom"/>
</dbReference>
<feature type="compositionally biased region" description="Gly residues" evidence="4">
    <location>
        <begin position="352"/>
        <end position="362"/>
    </location>
</feature>
<evidence type="ECO:0000256" key="3">
    <source>
        <dbReference type="ARBA" id="ARBA00023235"/>
    </source>
</evidence>
<evidence type="ECO:0000259" key="5">
    <source>
        <dbReference type="Pfam" id="PF01416"/>
    </source>
</evidence>
<dbReference type="GO" id="GO:0009982">
    <property type="term" value="F:pseudouridine synthase activity"/>
    <property type="evidence" value="ECO:0007669"/>
    <property type="project" value="InterPro"/>
</dbReference>
<name>A0A5A8CI61_CAFRO</name>
<dbReference type="Gene3D" id="3.30.70.580">
    <property type="entry name" value="Pseudouridine synthase I, catalytic domain, N-terminal subdomain"/>
    <property type="match status" value="1"/>
</dbReference>
<dbReference type="PANTHER" id="PTHR11142:SF0">
    <property type="entry name" value="TRNA PSEUDOURIDINE SYNTHASE-LIKE 1"/>
    <property type="match status" value="1"/>
</dbReference>
<dbReference type="AlphaFoldDB" id="A0A5A8CI61"/>
<keyword evidence="7" id="KW-1185">Reference proteome</keyword>
<feature type="domain" description="Pseudouridine synthase I TruA alpha/beta" evidence="5">
    <location>
        <begin position="394"/>
        <end position="466"/>
    </location>
</feature>
<dbReference type="EMBL" id="VLTN01000021">
    <property type="protein sequence ID" value="KAA0152307.1"/>
    <property type="molecule type" value="Genomic_DNA"/>
</dbReference>
<evidence type="ECO:0000313" key="7">
    <source>
        <dbReference type="Proteomes" id="UP000323011"/>
    </source>
</evidence>
<evidence type="ECO:0000256" key="4">
    <source>
        <dbReference type="SAM" id="MobiDB-lite"/>
    </source>
</evidence>
<reference evidence="6 7" key="1">
    <citation type="submission" date="2019-07" db="EMBL/GenBank/DDBJ databases">
        <title>Genomes of Cafeteria roenbergensis.</title>
        <authorList>
            <person name="Fischer M.G."/>
            <person name="Hackl T."/>
            <person name="Roman M."/>
        </authorList>
    </citation>
    <scope>NUCLEOTIDE SEQUENCE [LARGE SCALE GENOMIC DNA]</scope>
    <source>
        <strain evidence="6 7">BVI</strain>
    </source>
</reference>
<proteinExistence type="inferred from homology"/>
<dbReference type="SUPFAM" id="SSF55120">
    <property type="entry name" value="Pseudouridine synthase"/>
    <property type="match status" value="1"/>
</dbReference>
<dbReference type="Proteomes" id="UP000323011">
    <property type="component" value="Unassembled WGS sequence"/>
</dbReference>
<keyword evidence="2" id="KW-0819">tRNA processing</keyword>
<feature type="region of interest" description="Disordered" evidence="4">
    <location>
        <begin position="352"/>
        <end position="375"/>
    </location>
</feature>
<dbReference type="GO" id="GO:0031119">
    <property type="term" value="P:tRNA pseudouridine synthesis"/>
    <property type="evidence" value="ECO:0007669"/>
    <property type="project" value="TreeGrafter"/>
</dbReference>
<dbReference type="InterPro" id="IPR001406">
    <property type="entry name" value="PsdUridine_synth_TruA"/>
</dbReference>
<sequence length="623" mass="63395">MWRRYLCWVQYRGEAFCGWQAQPGSLSAQAALGDGLARVFGSGGFTKPVVASRTDAGVHAVANVVHFDARSRAKPGQSALPPMSAQRVAAALNAVTASSSPGLSVIGAVAVPRAVSARFDAIGKTYVYRMLAPVVPFGGKPQRPPALADGKAWCLPGPVSVPAMQEAAAALQGRHDFARLRVSGCTARTSERTVFSCSLHAAAEPTFGPESWAGGAAGQGSLLPWGMPGMGEAADALCLPGERLSVGASGGGAALVAGSVARMARLDRTGAGPDAAGLLARTASRRAAAGTTVQGGWASGGELVDRRHASCMGIPAELQPGSSSHTTPSEQLEGPWLGRGVEWDSEAWLGSAGCGGSGGSGDRSGSDGAAAGDGCWEGDPLESMLEPRQWLALDLVVSGSAFMYKQVRTMAAVVASAGLVGAGSVTHRPEQGRVSASDVRSLLDPSSGVAFQPSPAPAHGLYLRRVHLPPLDALCRTAAADDVRVGTALLRRQRAGVGPASEAELVWEHQRAAESARRIRRMVWGEGVGRQIVEAAAQEGRPGGPLDGSAMLRAAGGSVSSAPAGACGQDSGSADALAAAALVVNRLRDKVEAASPARAAAPLGMPVQLVLEADGLLQPGQPL</sequence>